<organism evidence="3 4">
    <name type="scientific">Candidatus Thiodiazotropha lotti</name>
    <dbReference type="NCBI Taxonomy" id="2792787"/>
    <lineage>
        <taxon>Bacteria</taxon>
        <taxon>Pseudomonadati</taxon>
        <taxon>Pseudomonadota</taxon>
        <taxon>Gammaproteobacteria</taxon>
        <taxon>Chromatiales</taxon>
        <taxon>Sedimenticolaceae</taxon>
        <taxon>Candidatus Thiodiazotropha</taxon>
    </lineage>
</organism>
<comment type="caution">
    <text evidence="3">The sequence shown here is derived from an EMBL/GenBank/DDBJ whole genome shotgun (WGS) entry which is preliminary data.</text>
</comment>
<proteinExistence type="predicted"/>
<dbReference type="EMBL" id="JAEPDI010000012">
    <property type="protein sequence ID" value="MCG7939980.1"/>
    <property type="molecule type" value="Genomic_DNA"/>
</dbReference>
<dbReference type="AlphaFoldDB" id="A0A9E4N1M6"/>
<sequence length="464" mass="51187">MRYTMSAIRGFIAGLCLILLTVLSAQAQAMDADLNLATRTLKQVEQGLDRLRPGDVPSYNRLSAKLNKAAKHLETTQSKSMPEYTNAVKQWGTLQASMVEIANDWNAQRQQAEAAQTPPAGKSHPANKSPPASKPPTVRAQPAPAVEPVDLDPLMTKYQRNHLPKLPDSATAEQARTWARQMKGLQTTQLQSDLASIDSALKSGAASKSDADRVRRWVSELFQGNIKQTISQQIQRNEGTIESMLYMADMINGVKPGDKNGAYRFAGDGKLQNNRMRLDDALRAGSVLIVFDELFGGGSPTRADKLKRIKSARTKLDELAPLAAEQARYFARAAKKRPPVTKEFLGPIAQKYWLNGSVTAESESDGSIWIDAYDVADITHNGKIWIESNERGSIEPNGDVWFDGNQVGSLESNGEVWRSGDQVGLIEQNGTVWINGSPAGEIVPFQGEWKRAAILYYFRDFFPR</sequence>
<accession>A0A9E4N1M6</accession>
<gene>
    <name evidence="3" type="ORF">JAZ04_14150</name>
</gene>
<feature type="region of interest" description="Disordered" evidence="1">
    <location>
        <begin position="108"/>
        <end position="152"/>
    </location>
</feature>
<evidence type="ECO:0000313" key="3">
    <source>
        <dbReference type="EMBL" id="MCG7939980.1"/>
    </source>
</evidence>
<evidence type="ECO:0000313" key="4">
    <source>
        <dbReference type="Proteomes" id="UP000886687"/>
    </source>
</evidence>
<keyword evidence="2" id="KW-0732">Signal</keyword>
<reference evidence="3" key="1">
    <citation type="journal article" date="2021" name="Proc. Natl. Acad. Sci. U.S.A.">
        <title>Global biogeography of chemosynthetic symbionts reveals both localized and globally distributed symbiont groups. .</title>
        <authorList>
            <person name="Osvatic J.T."/>
            <person name="Wilkins L.G.E."/>
            <person name="Leibrecht L."/>
            <person name="Leray M."/>
            <person name="Zauner S."/>
            <person name="Polzin J."/>
            <person name="Camacho Y."/>
            <person name="Gros O."/>
            <person name="van Gils J.A."/>
            <person name="Eisen J.A."/>
            <person name="Petersen J.M."/>
            <person name="Yuen B."/>
        </authorList>
    </citation>
    <scope>NUCLEOTIDE SEQUENCE</scope>
    <source>
        <strain evidence="3">MAGL173</strain>
    </source>
</reference>
<feature type="compositionally biased region" description="Low complexity" evidence="1">
    <location>
        <begin position="122"/>
        <end position="131"/>
    </location>
</feature>
<evidence type="ECO:0000256" key="2">
    <source>
        <dbReference type="SAM" id="SignalP"/>
    </source>
</evidence>
<dbReference type="Proteomes" id="UP000886687">
    <property type="component" value="Unassembled WGS sequence"/>
</dbReference>
<feature type="chain" id="PRO_5038694231" evidence="2">
    <location>
        <begin position="28"/>
        <end position="464"/>
    </location>
</feature>
<feature type="signal peptide" evidence="2">
    <location>
        <begin position="1"/>
        <end position="27"/>
    </location>
</feature>
<protein>
    <submittedName>
        <fullName evidence="3">Uncharacterized protein</fullName>
    </submittedName>
</protein>
<evidence type="ECO:0000256" key="1">
    <source>
        <dbReference type="SAM" id="MobiDB-lite"/>
    </source>
</evidence>
<name>A0A9E4N1M6_9GAMM</name>